<dbReference type="SUPFAM" id="SSF56801">
    <property type="entry name" value="Acetyl-CoA synthetase-like"/>
    <property type="match status" value="1"/>
</dbReference>
<feature type="domain" description="AMP-dependent synthetase/ligase" evidence="1">
    <location>
        <begin position="80"/>
        <end position="445"/>
    </location>
</feature>
<evidence type="ECO:0000259" key="1">
    <source>
        <dbReference type="Pfam" id="PF00501"/>
    </source>
</evidence>
<dbReference type="InterPro" id="IPR020845">
    <property type="entry name" value="AMP-binding_CS"/>
</dbReference>
<dbReference type="GO" id="GO:0016405">
    <property type="term" value="F:CoA-ligase activity"/>
    <property type="evidence" value="ECO:0007669"/>
    <property type="project" value="TreeGrafter"/>
</dbReference>
<sequence>MASLGKSVRRLSVLCTYFRRCMFTGSPRRRACPAVGSVTRQWCTRKFSSSSARNTIFTSPIPDIQIKEESLSEYLLPKFEHFGNRTALVDDNAGKTYTYLEMRDAVVKLGSSLHRLGYRKGDVLCMYSTNNTEYALLILACVTSGIILTTTNPSYTSVELARQLNHSGTTGVVVIQSLLPTVQEAITNDRFLKTKIKNVIVVGEVDGYRSFSNLLNDDGTCFPDNITFNPKDDVSLLLYSSGTTGLPKGVMLTHRNIVSNLQQTRYKPQHSITADDTVLCLMPMFHVYGMQFILMTTLQDGGKLVILPQFEPESILNSIEQHRVTVLYMVPPVALFLARHPIVDTYDISSIRLVCFLYYPANARRIWLWSQNIESLYTVLVGYGMTELSPVATLDTLPPHHIGTVGPLIPNSSAKVVCSETGAELGPGETGELCIRGPHVMKGYLNNEAATNDMIKDGWLYTGDVGHVREDGCFVITDRLKELIKYKGFQLHERHMDLLVQNEGFSDISQVAPAELEDLLLRHPGVQDAAVIGMPDERAGEIPRAYIVPNPNKKVTRDEISKFVEGRFSIMLLDDISSFLMDAGTMNTKPLTLKININMYFL</sequence>
<feature type="domain" description="AMP-binding enzyme C-terminal" evidence="2">
    <location>
        <begin position="515"/>
        <end position="568"/>
    </location>
</feature>
<protein>
    <submittedName>
        <fullName evidence="3">4-coumarate--CoA ligase 1</fullName>
    </submittedName>
</protein>
<dbReference type="Proteomes" id="UP000242188">
    <property type="component" value="Unassembled WGS sequence"/>
</dbReference>
<organism evidence="3 4">
    <name type="scientific">Mizuhopecten yessoensis</name>
    <name type="common">Japanese scallop</name>
    <name type="synonym">Patinopecten yessoensis</name>
    <dbReference type="NCBI Taxonomy" id="6573"/>
    <lineage>
        <taxon>Eukaryota</taxon>
        <taxon>Metazoa</taxon>
        <taxon>Spiralia</taxon>
        <taxon>Lophotrochozoa</taxon>
        <taxon>Mollusca</taxon>
        <taxon>Bivalvia</taxon>
        <taxon>Autobranchia</taxon>
        <taxon>Pteriomorphia</taxon>
        <taxon>Pectinida</taxon>
        <taxon>Pectinoidea</taxon>
        <taxon>Pectinidae</taxon>
        <taxon>Mizuhopecten</taxon>
    </lineage>
</organism>
<dbReference type="EMBL" id="NEDP02002617">
    <property type="protein sequence ID" value="OWF50402.1"/>
    <property type="molecule type" value="Genomic_DNA"/>
</dbReference>
<dbReference type="Gene3D" id="3.30.300.30">
    <property type="match status" value="1"/>
</dbReference>
<proteinExistence type="predicted"/>
<dbReference type="PANTHER" id="PTHR24096">
    <property type="entry name" value="LONG-CHAIN-FATTY-ACID--COA LIGASE"/>
    <property type="match status" value="1"/>
</dbReference>
<accession>A0A210QNU5</accession>
<comment type="caution">
    <text evidence="3">The sequence shown here is derived from an EMBL/GenBank/DDBJ whole genome shotgun (WGS) entry which is preliminary data.</text>
</comment>
<reference evidence="3 4" key="1">
    <citation type="journal article" date="2017" name="Nat. Ecol. Evol.">
        <title>Scallop genome provides insights into evolution of bilaterian karyotype and development.</title>
        <authorList>
            <person name="Wang S."/>
            <person name="Zhang J."/>
            <person name="Jiao W."/>
            <person name="Li J."/>
            <person name="Xun X."/>
            <person name="Sun Y."/>
            <person name="Guo X."/>
            <person name="Huan P."/>
            <person name="Dong B."/>
            <person name="Zhang L."/>
            <person name="Hu X."/>
            <person name="Sun X."/>
            <person name="Wang J."/>
            <person name="Zhao C."/>
            <person name="Wang Y."/>
            <person name="Wang D."/>
            <person name="Huang X."/>
            <person name="Wang R."/>
            <person name="Lv J."/>
            <person name="Li Y."/>
            <person name="Zhang Z."/>
            <person name="Liu B."/>
            <person name="Lu W."/>
            <person name="Hui Y."/>
            <person name="Liang J."/>
            <person name="Zhou Z."/>
            <person name="Hou R."/>
            <person name="Li X."/>
            <person name="Liu Y."/>
            <person name="Li H."/>
            <person name="Ning X."/>
            <person name="Lin Y."/>
            <person name="Zhao L."/>
            <person name="Xing Q."/>
            <person name="Dou J."/>
            <person name="Li Y."/>
            <person name="Mao J."/>
            <person name="Guo H."/>
            <person name="Dou H."/>
            <person name="Li T."/>
            <person name="Mu C."/>
            <person name="Jiang W."/>
            <person name="Fu Q."/>
            <person name="Fu X."/>
            <person name="Miao Y."/>
            <person name="Liu J."/>
            <person name="Yu Q."/>
            <person name="Li R."/>
            <person name="Liao H."/>
            <person name="Li X."/>
            <person name="Kong Y."/>
            <person name="Jiang Z."/>
            <person name="Chourrout D."/>
            <person name="Li R."/>
            <person name="Bao Z."/>
        </authorList>
    </citation>
    <scope>NUCLEOTIDE SEQUENCE [LARGE SCALE GENOMIC DNA]</scope>
    <source>
        <strain evidence="3 4">PY_sf001</strain>
    </source>
</reference>
<evidence type="ECO:0000313" key="3">
    <source>
        <dbReference type="EMBL" id="OWF50402.1"/>
    </source>
</evidence>
<dbReference type="InterPro" id="IPR000873">
    <property type="entry name" value="AMP-dep_synth/lig_dom"/>
</dbReference>
<dbReference type="InterPro" id="IPR042099">
    <property type="entry name" value="ANL_N_sf"/>
</dbReference>
<gene>
    <name evidence="3" type="ORF">KP79_PYT09445</name>
</gene>
<dbReference type="Pfam" id="PF00501">
    <property type="entry name" value="AMP-binding"/>
    <property type="match status" value="1"/>
</dbReference>
<dbReference type="OrthoDB" id="10253869at2759"/>
<dbReference type="Gene3D" id="3.40.50.12780">
    <property type="entry name" value="N-terminal domain of ligase-like"/>
    <property type="match status" value="1"/>
</dbReference>
<dbReference type="AlphaFoldDB" id="A0A210QNU5"/>
<dbReference type="PANTHER" id="PTHR24096:SF422">
    <property type="entry name" value="BCDNA.GH02901"/>
    <property type="match status" value="1"/>
</dbReference>
<dbReference type="STRING" id="6573.A0A210QNU5"/>
<name>A0A210QNU5_MIZYE</name>
<evidence type="ECO:0000313" key="4">
    <source>
        <dbReference type="Proteomes" id="UP000242188"/>
    </source>
</evidence>
<evidence type="ECO:0000259" key="2">
    <source>
        <dbReference type="Pfam" id="PF13193"/>
    </source>
</evidence>
<dbReference type="InterPro" id="IPR025110">
    <property type="entry name" value="AMP-bd_C"/>
</dbReference>
<keyword evidence="3" id="KW-0436">Ligase</keyword>
<dbReference type="InterPro" id="IPR045851">
    <property type="entry name" value="AMP-bd_C_sf"/>
</dbReference>
<keyword evidence="4" id="KW-1185">Reference proteome</keyword>
<dbReference type="PROSITE" id="PS00455">
    <property type="entry name" value="AMP_BINDING"/>
    <property type="match status" value="1"/>
</dbReference>
<dbReference type="Pfam" id="PF13193">
    <property type="entry name" value="AMP-binding_C"/>
    <property type="match status" value="1"/>
</dbReference>
<dbReference type="CDD" id="cd05911">
    <property type="entry name" value="Firefly_Luc_like"/>
    <property type="match status" value="1"/>
</dbReference>